<keyword evidence="2" id="KW-1185">Reference proteome</keyword>
<gene>
    <name evidence="1" type="ORF">Adt_35758</name>
</gene>
<evidence type="ECO:0000313" key="2">
    <source>
        <dbReference type="Proteomes" id="UP001604336"/>
    </source>
</evidence>
<proteinExistence type="predicted"/>
<reference evidence="2" key="1">
    <citation type="submission" date="2024-07" db="EMBL/GenBank/DDBJ databases">
        <title>Two chromosome-level genome assemblies of Korean endemic species Abeliophyllum distichum and Forsythia ovata (Oleaceae).</title>
        <authorList>
            <person name="Jang H."/>
        </authorList>
    </citation>
    <scope>NUCLEOTIDE SEQUENCE [LARGE SCALE GENOMIC DNA]</scope>
</reference>
<dbReference type="InterPro" id="IPR007493">
    <property type="entry name" value="DUF538"/>
</dbReference>
<name>A0ABD1QFM4_9LAMI</name>
<dbReference type="SUPFAM" id="SSF141562">
    <property type="entry name" value="At5g01610-like"/>
    <property type="match status" value="1"/>
</dbReference>
<comment type="caution">
    <text evidence="1">The sequence shown here is derived from an EMBL/GenBank/DDBJ whole genome shotgun (WGS) entry which is preliminary data.</text>
</comment>
<dbReference type="PANTHER" id="PTHR31676">
    <property type="entry name" value="T31J12.3 PROTEIN-RELATED"/>
    <property type="match status" value="1"/>
</dbReference>
<evidence type="ECO:0008006" key="3">
    <source>
        <dbReference type="Google" id="ProtNLM"/>
    </source>
</evidence>
<dbReference type="Proteomes" id="UP001604336">
    <property type="component" value="Unassembled WGS sequence"/>
</dbReference>
<dbReference type="Pfam" id="PF04398">
    <property type="entry name" value="DUF538"/>
    <property type="match status" value="1"/>
</dbReference>
<protein>
    <recommendedName>
        <fullName evidence="3">DUF538 domain-containing protein</fullName>
    </recommendedName>
</protein>
<dbReference type="AlphaFoldDB" id="A0ABD1QFM4"/>
<organism evidence="1 2">
    <name type="scientific">Abeliophyllum distichum</name>
    <dbReference type="NCBI Taxonomy" id="126358"/>
    <lineage>
        <taxon>Eukaryota</taxon>
        <taxon>Viridiplantae</taxon>
        <taxon>Streptophyta</taxon>
        <taxon>Embryophyta</taxon>
        <taxon>Tracheophyta</taxon>
        <taxon>Spermatophyta</taxon>
        <taxon>Magnoliopsida</taxon>
        <taxon>eudicotyledons</taxon>
        <taxon>Gunneridae</taxon>
        <taxon>Pentapetalae</taxon>
        <taxon>asterids</taxon>
        <taxon>lamiids</taxon>
        <taxon>Lamiales</taxon>
        <taxon>Oleaceae</taxon>
        <taxon>Forsythieae</taxon>
        <taxon>Abeliophyllum</taxon>
    </lineage>
</organism>
<sequence>MSLQQIAPHRENAEIYTGEAVCKQKTLELLDKINLPKGLLPLDDIVEVGYNEATGFVWMKQKKSKVHRFRAIGRSVSYDGEVTAFVEDRRMMRLTGVKSKELLIWVTISDIRIQDPSSGKIVFGTTTGISRSFPVSAFEE</sequence>
<evidence type="ECO:0000313" key="1">
    <source>
        <dbReference type="EMBL" id="KAL2475022.1"/>
    </source>
</evidence>
<dbReference type="EMBL" id="JBFOLK010000011">
    <property type="protein sequence ID" value="KAL2475022.1"/>
    <property type="molecule type" value="Genomic_DNA"/>
</dbReference>
<dbReference type="Gene3D" id="2.30.240.10">
    <property type="entry name" value="At5g01610-like"/>
    <property type="match status" value="1"/>
</dbReference>
<dbReference type="PANTHER" id="PTHR31676:SF7">
    <property type="entry name" value="DUF538 DOMAIN-CONTAINING PROTEIN"/>
    <property type="match status" value="1"/>
</dbReference>
<dbReference type="InterPro" id="IPR036758">
    <property type="entry name" value="At5g01610-like"/>
</dbReference>
<accession>A0ABD1QFM4</accession>